<evidence type="ECO:0000256" key="1">
    <source>
        <dbReference type="ARBA" id="ARBA00022837"/>
    </source>
</evidence>
<feature type="domain" description="EF-hand" evidence="2">
    <location>
        <begin position="55"/>
        <end position="90"/>
    </location>
</feature>
<dbReference type="Proteomes" id="UP000728185">
    <property type="component" value="Unassembled WGS sequence"/>
</dbReference>
<dbReference type="OrthoDB" id="6223661at2759"/>
<dbReference type="SMART" id="SM00054">
    <property type="entry name" value="EFh"/>
    <property type="match status" value="2"/>
</dbReference>
<evidence type="ECO:0000259" key="2">
    <source>
        <dbReference type="PROSITE" id="PS50222"/>
    </source>
</evidence>
<dbReference type="InterPro" id="IPR018247">
    <property type="entry name" value="EF_Hand_1_Ca_BS"/>
</dbReference>
<protein>
    <recommendedName>
        <fullName evidence="2">EF-hand domain-containing protein</fullName>
    </recommendedName>
</protein>
<gene>
    <name evidence="3" type="ORF">FBUS_05562</name>
</gene>
<dbReference type="PROSITE" id="PS50222">
    <property type="entry name" value="EF_HAND_2"/>
    <property type="match status" value="1"/>
</dbReference>
<dbReference type="AlphaFoldDB" id="A0A8E0VEZ7"/>
<accession>A0A8E0VEZ7</accession>
<organism evidence="3 4">
    <name type="scientific">Fasciolopsis buskii</name>
    <dbReference type="NCBI Taxonomy" id="27845"/>
    <lineage>
        <taxon>Eukaryota</taxon>
        <taxon>Metazoa</taxon>
        <taxon>Spiralia</taxon>
        <taxon>Lophotrochozoa</taxon>
        <taxon>Platyhelminthes</taxon>
        <taxon>Trematoda</taxon>
        <taxon>Digenea</taxon>
        <taxon>Plagiorchiida</taxon>
        <taxon>Echinostomata</taxon>
        <taxon>Echinostomatoidea</taxon>
        <taxon>Fasciolidae</taxon>
        <taxon>Fasciolopsis</taxon>
    </lineage>
</organism>
<dbReference type="SUPFAM" id="SSF47473">
    <property type="entry name" value="EF-hand"/>
    <property type="match status" value="1"/>
</dbReference>
<comment type="caution">
    <text evidence="3">The sequence shown here is derived from an EMBL/GenBank/DDBJ whole genome shotgun (WGS) entry which is preliminary data.</text>
</comment>
<evidence type="ECO:0000313" key="3">
    <source>
        <dbReference type="EMBL" id="KAA0185841.1"/>
    </source>
</evidence>
<dbReference type="Gene3D" id="1.10.238.10">
    <property type="entry name" value="EF-hand"/>
    <property type="match status" value="1"/>
</dbReference>
<dbReference type="EMBL" id="LUCM01010182">
    <property type="protein sequence ID" value="KAA0185841.1"/>
    <property type="molecule type" value="Genomic_DNA"/>
</dbReference>
<keyword evidence="4" id="KW-1185">Reference proteome</keyword>
<reference evidence="3" key="1">
    <citation type="submission" date="2019-05" db="EMBL/GenBank/DDBJ databases">
        <title>Annotation for the trematode Fasciolopsis buski.</title>
        <authorList>
            <person name="Choi Y.-J."/>
        </authorList>
    </citation>
    <scope>NUCLEOTIDE SEQUENCE</scope>
    <source>
        <strain evidence="3">HT</strain>
        <tissue evidence="3">Whole worm</tissue>
    </source>
</reference>
<dbReference type="InterPro" id="IPR002048">
    <property type="entry name" value="EF_hand_dom"/>
</dbReference>
<proteinExistence type="predicted"/>
<sequence length="90" mass="10799">MERNHYRCGDLQCARSSFFHSTCDEWAQKILRELDRDKNGKLSREEILISCPNEEKKQELSELFDKFDENGDQQIDVIELSKWIRCQFNL</sequence>
<evidence type="ECO:0000313" key="4">
    <source>
        <dbReference type="Proteomes" id="UP000728185"/>
    </source>
</evidence>
<name>A0A8E0VEZ7_9TREM</name>
<dbReference type="CDD" id="cd00051">
    <property type="entry name" value="EFh"/>
    <property type="match status" value="1"/>
</dbReference>
<dbReference type="InterPro" id="IPR011992">
    <property type="entry name" value="EF-hand-dom_pair"/>
</dbReference>
<dbReference type="GO" id="GO:0005509">
    <property type="term" value="F:calcium ion binding"/>
    <property type="evidence" value="ECO:0007669"/>
    <property type="project" value="InterPro"/>
</dbReference>
<dbReference type="PROSITE" id="PS00018">
    <property type="entry name" value="EF_HAND_1"/>
    <property type="match status" value="1"/>
</dbReference>
<keyword evidence="1" id="KW-0106">Calcium</keyword>
<dbReference type="Pfam" id="PF13499">
    <property type="entry name" value="EF-hand_7"/>
    <property type="match status" value="1"/>
</dbReference>